<dbReference type="InterPro" id="IPR045266">
    <property type="entry name" value="DOH_DOMON"/>
</dbReference>
<dbReference type="AlphaFoldDB" id="A0AAD3HGF9"/>
<comment type="similarity">
    <text evidence="1">Belongs to the copper type II ascorbate-dependent monooxygenase family.</text>
</comment>
<sequence length="700" mass="74654">MPPARLCFGWILLAALLSSPLIEASQCFSNFSPTKYPFCVQASPNVSLHWIVQDGSITWALDVDGAWDWVGVGLSEGGMLGADLAIATHDSQAGQWAAKDYWTQGFNAPQLDNQQDVTLVSVERQSYGAGSKGNTLVAMRRPLESCDQDGMDRAVLYDTRQIVVFAYGSGELGYHGTTNRGQYELVLMPNTSAATGSASSASVELQTLDLHMPNITVPPNETSYMCVNLALPSSSKFHVYRSEPLIRNAPLVHHFVAYACPGNQPPASQLGLPYDCTGENMQCEEFWMGWAPGVGAVDAPAEAALAFGPGSRGGDGNDLLYVALQIHYNNPEGLQGEVDSSGFRLLYSSVLKPYDMGVLTLGSYDIAVPPGAASWTTPTNICPGACTAQMMAGRTASSSKNGSSTAVPASMTLVESFYHMHKLGRRAVTRHVRNGVELPPLGSRQYFDFNYQAPVSLPPGSRQLLPGDVLLTSCTYSGEGRANTIKLGLGSEQEMCFNFLTYYPYNASVTNCIASSKYDVATCTTGEKLFGMQTKSDVEIGMQAGELVPLPSNVSYRPYNPTCVRSAAASAADSSNDDNATPDHHRRNVGGAVAAILLVTLLGAVAIVVVWRVMRKKKQEEEAQHLFEKYNPNSFTLPVVASTSATTTTAKASSDAAAVGGNSSSSQGQGQGQADGEGRGLVRISRPAGYTELSRTSEAV</sequence>
<dbReference type="SMART" id="SM00664">
    <property type="entry name" value="DoH"/>
    <property type="match status" value="1"/>
</dbReference>
<dbReference type="InterPro" id="IPR036939">
    <property type="entry name" value="Cu2_ascorb_mOase_N_sf"/>
</dbReference>
<gene>
    <name evidence="8" type="ORF">Agub_g137</name>
</gene>
<dbReference type="GO" id="GO:0004500">
    <property type="term" value="F:dopamine beta-monooxygenase activity"/>
    <property type="evidence" value="ECO:0007669"/>
    <property type="project" value="InterPro"/>
</dbReference>
<organism evidence="8 9">
    <name type="scientific">Astrephomene gubernaculifera</name>
    <dbReference type="NCBI Taxonomy" id="47775"/>
    <lineage>
        <taxon>Eukaryota</taxon>
        <taxon>Viridiplantae</taxon>
        <taxon>Chlorophyta</taxon>
        <taxon>core chlorophytes</taxon>
        <taxon>Chlorophyceae</taxon>
        <taxon>CS clade</taxon>
        <taxon>Chlamydomonadales</taxon>
        <taxon>Astrephomenaceae</taxon>
        <taxon>Astrephomene</taxon>
    </lineage>
</organism>
<evidence type="ECO:0000256" key="5">
    <source>
        <dbReference type="SAM" id="Phobius"/>
    </source>
</evidence>
<feature type="domain" description="DOMON" evidence="7">
    <location>
        <begin position="44"/>
        <end position="168"/>
    </location>
</feature>
<accession>A0AAD3HGF9</accession>
<keyword evidence="9" id="KW-1185">Reference proteome</keyword>
<dbReference type="GO" id="GO:0005507">
    <property type="term" value="F:copper ion binding"/>
    <property type="evidence" value="ECO:0007669"/>
    <property type="project" value="InterPro"/>
</dbReference>
<dbReference type="Gene3D" id="2.60.120.310">
    <property type="entry name" value="Copper type II, ascorbate-dependent monooxygenase, N-terminal domain"/>
    <property type="match status" value="1"/>
</dbReference>
<dbReference type="PROSITE" id="PS50836">
    <property type="entry name" value="DOMON"/>
    <property type="match status" value="1"/>
</dbReference>
<dbReference type="PANTHER" id="PTHR10157">
    <property type="entry name" value="DOPAMINE BETA HYDROXYLASE RELATED"/>
    <property type="match status" value="1"/>
</dbReference>
<keyword evidence="6" id="KW-0732">Signal</keyword>
<dbReference type="CDD" id="cd09631">
    <property type="entry name" value="DOMON_DOH"/>
    <property type="match status" value="1"/>
</dbReference>
<feature type="transmembrane region" description="Helical" evidence="5">
    <location>
        <begin position="589"/>
        <end position="611"/>
    </location>
</feature>
<dbReference type="InterPro" id="IPR005018">
    <property type="entry name" value="DOMON_domain"/>
</dbReference>
<proteinExistence type="inferred from homology"/>
<feature type="chain" id="PRO_5042006051" description="DOMON domain-containing protein" evidence="6">
    <location>
        <begin position="25"/>
        <end position="700"/>
    </location>
</feature>
<evidence type="ECO:0000259" key="7">
    <source>
        <dbReference type="PROSITE" id="PS50836"/>
    </source>
</evidence>
<evidence type="ECO:0000256" key="4">
    <source>
        <dbReference type="SAM" id="MobiDB-lite"/>
    </source>
</evidence>
<keyword evidence="2" id="KW-1015">Disulfide bond</keyword>
<dbReference type="InterPro" id="IPR000945">
    <property type="entry name" value="DBH-like"/>
</dbReference>
<evidence type="ECO:0000256" key="3">
    <source>
        <dbReference type="ARBA" id="ARBA00023180"/>
    </source>
</evidence>
<dbReference type="EMBL" id="BMAR01000001">
    <property type="protein sequence ID" value="GFR39666.1"/>
    <property type="molecule type" value="Genomic_DNA"/>
</dbReference>
<dbReference type="Pfam" id="PF03351">
    <property type="entry name" value="DOMON"/>
    <property type="match status" value="1"/>
</dbReference>
<dbReference type="Pfam" id="PF03712">
    <property type="entry name" value="Cu2_monoox_C"/>
    <property type="match status" value="1"/>
</dbReference>
<dbReference type="InterPro" id="IPR000323">
    <property type="entry name" value="Cu2_ascorb_mOase_N"/>
</dbReference>
<keyword evidence="5" id="KW-0812">Transmembrane</keyword>
<evidence type="ECO:0000313" key="9">
    <source>
        <dbReference type="Proteomes" id="UP001054857"/>
    </source>
</evidence>
<keyword evidence="5" id="KW-0472">Membrane</keyword>
<keyword evidence="5" id="KW-1133">Transmembrane helix</keyword>
<dbReference type="PANTHER" id="PTHR10157:SF23">
    <property type="entry name" value="MOXD1 HOMOLOG 1"/>
    <property type="match status" value="1"/>
</dbReference>
<keyword evidence="3" id="KW-0325">Glycoprotein</keyword>
<comment type="caution">
    <text evidence="8">The sequence shown here is derived from an EMBL/GenBank/DDBJ whole genome shotgun (WGS) entry which is preliminary data.</text>
</comment>
<evidence type="ECO:0000256" key="6">
    <source>
        <dbReference type="SAM" id="SignalP"/>
    </source>
</evidence>
<feature type="signal peptide" evidence="6">
    <location>
        <begin position="1"/>
        <end position="24"/>
    </location>
</feature>
<dbReference type="SUPFAM" id="SSF49742">
    <property type="entry name" value="PHM/PNGase F"/>
    <property type="match status" value="2"/>
</dbReference>
<dbReference type="InterPro" id="IPR014784">
    <property type="entry name" value="Cu2_ascorb_mOase-like_C"/>
</dbReference>
<feature type="region of interest" description="Disordered" evidence="4">
    <location>
        <begin position="654"/>
        <end position="700"/>
    </location>
</feature>
<dbReference type="Gene3D" id="2.60.120.230">
    <property type="match status" value="1"/>
</dbReference>
<reference evidence="8 9" key="1">
    <citation type="journal article" date="2021" name="Sci. Rep.">
        <title>Genome sequencing of the multicellular alga Astrephomene provides insights into convergent evolution of germ-soma differentiation.</title>
        <authorList>
            <person name="Yamashita S."/>
            <person name="Yamamoto K."/>
            <person name="Matsuzaki R."/>
            <person name="Suzuki S."/>
            <person name="Yamaguchi H."/>
            <person name="Hirooka S."/>
            <person name="Minakuchi Y."/>
            <person name="Miyagishima S."/>
            <person name="Kawachi M."/>
            <person name="Toyoda A."/>
            <person name="Nozaki H."/>
        </authorList>
    </citation>
    <scope>NUCLEOTIDE SEQUENCE [LARGE SCALE GENOMIC DNA]</scope>
    <source>
        <strain evidence="8 9">NIES-4017</strain>
    </source>
</reference>
<name>A0AAD3HGF9_9CHLO</name>
<dbReference type="Pfam" id="PF01082">
    <property type="entry name" value="Cu2_monooxygen"/>
    <property type="match status" value="1"/>
</dbReference>
<dbReference type="InterPro" id="IPR024548">
    <property type="entry name" value="Cu2_monoox_C"/>
</dbReference>
<protein>
    <recommendedName>
        <fullName evidence="7">DOMON domain-containing protein</fullName>
    </recommendedName>
</protein>
<evidence type="ECO:0000256" key="2">
    <source>
        <dbReference type="ARBA" id="ARBA00023157"/>
    </source>
</evidence>
<dbReference type="Proteomes" id="UP001054857">
    <property type="component" value="Unassembled WGS sequence"/>
</dbReference>
<evidence type="ECO:0000256" key="1">
    <source>
        <dbReference type="ARBA" id="ARBA00010676"/>
    </source>
</evidence>
<evidence type="ECO:0000313" key="8">
    <source>
        <dbReference type="EMBL" id="GFR39666.1"/>
    </source>
</evidence>
<feature type="compositionally biased region" description="Low complexity" evidence="4">
    <location>
        <begin position="654"/>
        <end position="668"/>
    </location>
</feature>
<dbReference type="InterPro" id="IPR008977">
    <property type="entry name" value="PHM/PNGase_F_dom_sf"/>
</dbReference>